<dbReference type="PATRIC" id="fig|362787.3.peg.558"/>
<evidence type="ECO:0000313" key="1">
    <source>
        <dbReference type="EMBL" id="KIC73449.1"/>
    </source>
</evidence>
<reference evidence="1 2" key="1">
    <citation type="journal article" date="2014" name="Mol. Biol. Evol.">
        <title>Massive expansion of Ubiquitination-related gene families within the Chlamydiae.</title>
        <authorList>
            <person name="Domman D."/>
            <person name="Collingro A."/>
            <person name="Lagkouvardos I."/>
            <person name="Gehre L."/>
            <person name="Weinmaier T."/>
            <person name="Rattei T."/>
            <person name="Subtil A."/>
            <person name="Horn M."/>
        </authorList>
    </citation>
    <scope>NUCLEOTIDE SEQUENCE [LARGE SCALE GENOMIC DNA]</scope>
    <source>
        <strain evidence="1 2">EI2</strain>
    </source>
</reference>
<dbReference type="EMBL" id="JSAN01000030">
    <property type="protein sequence ID" value="KIC73449.1"/>
    <property type="molecule type" value="Genomic_DNA"/>
</dbReference>
<comment type="caution">
    <text evidence="1">The sequence shown here is derived from an EMBL/GenBank/DDBJ whole genome shotgun (WGS) entry which is preliminary data.</text>
</comment>
<organism evidence="1 2">
    <name type="scientific">Candidatus Protochlamydia amoebophila</name>
    <dbReference type="NCBI Taxonomy" id="362787"/>
    <lineage>
        <taxon>Bacteria</taxon>
        <taxon>Pseudomonadati</taxon>
        <taxon>Chlamydiota</taxon>
        <taxon>Chlamydiia</taxon>
        <taxon>Parachlamydiales</taxon>
        <taxon>Parachlamydiaceae</taxon>
        <taxon>Candidatus Protochlamydia</taxon>
    </lineage>
</organism>
<gene>
    <name evidence="1" type="ORF">DB44_BG01390</name>
</gene>
<proteinExistence type="predicted"/>
<protein>
    <submittedName>
        <fullName evidence="1">Uncharacterized protein</fullName>
    </submittedName>
</protein>
<accession>A0A0C1H7N4</accession>
<dbReference type="AlphaFoldDB" id="A0A0C1H7N4"/>
<sequence>MHKTAIYELKIDLKFSPFDLFRLLKTVFNPQKMKKCYQLRIFKK</sequence>
<evidence type="ECO:0000313" key="2">
    <source>
        <dbReference type="Proteomes" id="UP000031465"/>
    </source>
</evidence>
<name>A0A0C1H7N4_9BACT</name>
<dbReference type="Proteomes" id="UP000031465">
    <property type="component" value="Unassembled WGS sequence"/>
</dbReference>